<sequence>MNYQLIQDVIELVQKFENQNKNRYNNDLDGFKQWVVQSFTNMSAVSEPDWVGKEKGRSPESVINTFIVHMNRYAKSYSKSAINDSEFSTQEDFIYLITLKTFGAMSKMELIKENVHDKPAGMQIINRLINQGWVEQTHSETDKRTKVIRITEKGLQTLENHMGKIRKASHIVTGDLTHPEKMELIRLLSKLNEFHHPIYCKNLESKDLLDTAYLQLSEN</sequence>
<dbReference type="InterPro" id="IPR036390">
    <property type="entry name" value="WH_DNA-bd_sf"/>
</dbReference>
<proteinExistence type="predicted"/>
<dbReference type="OrthoDB" id="961069at2"/>
<dbReference type="AlphaFoldDB" id="A0A1T3FG60"/>
<feature type="domain" description="HTH marR-type" evidence="1">
    <location>
        <begin position="60"/>
        <end position="193"/>
    </location>
</feature>
<dbReference type="InterPro" id="IPR039422">
    <property type="entry name" value="MarR/SlyA-like"/>
</dbReference>
<dbReference type="eggNOG" id="COG1846">
    <property type="taxonomic scope" value="Bacteria"/>
</dbReference>
<evidence type="ECO:0000313" key="2">
    <source>
        <dbReference type="EMBL" id="OOH97349.1"/>
    </source>
</evidence>
<dbReference type="PANTHER" id="PTHR33164">
    <property type="entry name" value="TRANSCRIPTIONAL REGULATOR, MARR FAMILY"/>
    <property type="match status" value="1"/>
</dbReference>
<dbReference type="RefSeq" id="WP_070904406.1">
    <property type="nucleotide sequence ID" value="NZ_CP016378.1"/>
</dbReference>
<evidence type="ECO:0000259" key="1">
    <source>
        <dbReference type="PROSITE" id="PS50995"/>
    </source>
</evidence>
<organism evidence="2 3">
    <name type="scientific">Elizabethkingia meningoseptica</name>
    <name type="common">Chryseobacterium meningosepticum</name>
    <dbReference type="NCBI Taxonomy" id="238"/>
    <lineage>
        <taxon>Bacteria</taxon>
        <taxon>Pseudomonadati</taxon>
        <taxon>Bacteroidota</taxon>
        <taxon>Flavobacteriia</taxon>
        <taxon>Flavobacteriales</taxon>
        <taxon>Weeksellaceae</taxon>
        <taxon>Elizabethkingia</taxon>
    </lineage>
</organism>
<dbReference type="STRING" id="238.BBD35_11045"/>
<dbReference type="Gene3D" id="1.10.10.10">
    <property type="entry name" value="Winged helix-like DNA-binding domain superfamily/Winged helix DNA-binding domain"/>
    <property type="match status" value="1"/>
</dbReference>
<dbReference type="InterPro" id="IPR000835">
    <property type="entry name" value="HTH_MarR-typ"/>
</dbReference>
<dbReference type="Proteomes" id="UP000188947">
    <property type="component" value="Unassembled WGS sequence"/>
</dbReference>
<dbReference type="SMART" id="SM00347">
    <property type="entry name" value="HTH_MARR"/>
    <property type="match status" value="1"/>
</dbReference>
<dbReference type="PRINTS" id="PR00598">
    <property type="entry name" value="HTHMARR"/>
</dbReference>
<dbReference type="Pfam" id="PF12802">
    <property type="entry name" value="MarR_2"/>
    <property type="match status" value="1"/>
</dbReference>
<reference evidence="2 3" key="1">
    <citation type="submission" date="2016-11" db="EMBL/GenBank/DDBJ databases">
        <title>Genome sequence and comparative genomic analysis of clinical strain Elizabethkingia meningoseptica 61421 PRCM.</title>
        <authorList>
            <person name="Wang M."/>
            <person name="Hu S."/>
            <person name="Cao L."/>
            <person name="Jiang T."/>
            <person name="Zhou Y."/>
            <person name="Ming D."/>
        </authorList>
    </citation>
    <scope>NUCLEOTIDE SEQUENCE [LARGE SCALE GENOMIC DNA]</scope>
    <source>
        <strain evidence="2 3">61421 PRCM</strain>
    </source>
</reference>
<dbReference type="InterPro" id="IPR036388">
    <property type="entry name" value="WH-like_DNA-bd_sf"/>
</dbReference>
<dbReference type="EMBL" id="MPOG01000004">
    <property type="protein sequence ID" value="OOH97349.1"/>
    <property type="molecule type" value="Genomic_DNA"/>
</dbReference>
<comment type="caution">
    <text evidence="2">The sequence shown here is derived from an EMBL/GenBank/DDBJ whole genome shotgun (WGS) entry which is preliminary data.</text>
</comment>
<dbReference type="PROSITE" id="PS50995">
    <property type="entry name" value="HTH_MARR_2"/>
    <property type="match status" value="1"/>
</dbReference>
<protein>
    <submittedName>
        <fullName evidence="2">MarR family transcriptional regulator</fullName>
    </submittedName>
</protein>
<dbReference type="PANTHER" id="PTHR33164:SF43">
    <property type="entry name" value="HTH-TYPE TRANSCRIPTIONAL REPRESSOR YETL"/>
    <property type="match status" value="1"/>
</dbReference>
<name>A0A1T3FG60_ELIME</name>
<accession>A0A1T3FG60</accession>
<gene>
    <name evidence="2" type="ORF">BMF97_03255</name>
</gene>
<dbReference type="GO" id="GO:0006950">
    <property type="term" value="P:response to stress"/>
    <property type="evidence" value="ECO:0007669"/>
    <property type="project" value="TreeGrafter"/>
</dbReference>
<keyword evidence="3" id="KW-1185">Reference proteome</keyword>
<dbReference type="SUPFAM" id="SSF46785">
    <property type="entry name" value="Winged helix' DNA-binding domain"/>
    <property type="match status" value="1"/>
</dbReference>
<evidence type="ECO:0000313" key="3">
    <source>
        <dbReference type="Proteomes" id="UP000188947"/>
    </source>
</evidence>
<dbReference type="GO" id="GO:0003700">
    <property type="term" value="F:DNA-binding transcription factor activity"/>
    <property type="evidence" value="ECO:0007669"/>
    <property type="project" value="InterPro"/>
</dbReference>